<dbReference type="InterPro" id="IPR046520">
    <property type="entry name" value="DUF6697"/>
</dbReference>
<comment type="caution">
    <text evidence="3">The sequence shown here is derived from an EMBL/GenBank/DDBJ whole genome shotgun (WGS) entry which is preliminary data.</text>
</comment>
<dbReference type="EMBL" id="JBANRG010000055">
    <property type="protein sequence ID" value="KAK7443185.1"/>
    <property type="molecule type" value="Genomic_DNA"/>
</dbReference>
<dbReference type="Proteomes" id="UP001498398">
    <property type="component" value="Unassembled WGS sequence"/>
</dbReference>
<feature type="compositionally biased region" description="Polar residues" evidence="1">
    <location>
        <begin position="30"/>
        <end position="45"/>
    </location>
</feature>
<evidence type="ECO:0000259" key="2">
    <source>
        <dbReference type="Pfam" id="PF20411"/>
    </source>
</evidence>
<feature type="region of interest" description="Disordered" evidence="1">
    <location>
        <begin position="26"/>
        <end position="46"/>
    </location>
</feature>
<protein>
    <recommendedName>
        <fullName evidence="2">DUF6697 domain-containing protein</fullName>
    </recommendedName>
</protein>
<gene>
    <name evidence="3" type="ORF">VKT23_015783</name>
</gene>
<keyword evidence="4" id="KW-1185">Reference proteome</keyword>
<evidence type="ECO:0000313" key="3">
    <source>
        <dbReference type="EMBL" id="KAK7443185.1"/>
    </source>
</evidence>
<reference evidence="3 4" key="1">
    <citation type="submission" date="2024-01" db="EMBL/GenBank/DDBJ databases">
        <title>A draft genome for the cacao thread blight pathogen Marasmiellus scandens.</title>
        <authorList>
            <person name="Baruah I.K."/>
            <person name="Leung J."/>
            <person name="Bukari Y."/>
            <person name="Amoako-Attah I."/>
            <person name="Meinhardt L.W."/>
            <person name="Bailey B.A."/>
            <person name="Cohen S.P."/>
        </authorList>
    </citation>
    <scope>NUCLEOTIDE SEQUENCE [LARGE SCALE GENOMIC DNA]</scope>
    <source>
        <strain evidence="3 4">GH-19</strain>
    </source>
</reference>
<evidence type="ECO:0000256" key="1">
    <source>
        <dbReference type="SAM" id="MobiDB-lite"/>
    </source>
</evidence>
<proteinExistence type="predicted"/>
<dbReference type="Pfam" id="PF20411">
    <property type="entry name" value="DUF6697"/>
    <property type="match status" value="1"/>
</dbReference>
<organism evidence="3 4">
    <name type="scientific">Marasmiellus scandens</name>
    <dbReference type="NCBI Taxonomy" id="2682957"/>
    <lineage>
        <taxon>Eukaryota</taxon>
        <taxon>Fungi</taxon>
        <taxon>Dikarya</taxon>
        <taxon>Basidiomycota</taxon>
        <taxon>Agaricomycotina</taxon>
        <taxon>Agaricomycetes</taxon>
        <taxon>Agaricomycetidae</taxon>
        <taxon>Agaricales</taxon>
        <taxon>Marasmiineae</taxon>
        <taxon>Omphalotaceae</taxon>
        <taxon>Marasmiellus</taxon>
    </lineage>
</organism>
<evidence type="ECO:0000313" key="4">
    <source>
        <dbReference type="Proteomes" id="UP001498398"/>
    </source>
</evidence>
<feature type="region of interest" description="Disordered" evidence="1">
    <location>
        <begin position="423"/>
        <end position="451"/>
    </location>
</feature>
<sequence>MESPQTVSVLTRALNDAQNRVQELEKLRESQSFTSPDYSESSVQETALKEEMQRLREENEILKEQLVSAVNLGSPGVKKEEFTEEVWEMSEREQVFTKISSLTKEKEELLQRIGSLESLLENLSKKNQKLVDKKKKYKETIEELEQRLEVDDMEQSIDIHGKSNLSKRDSDGTPSNINISMNDMQNQRMLSSCTRIIDPKKLLTQSKMNNIVRSYVAHLPKFDGGVPISDSDAVSSKRDDLVLHLNLATPDRVWSHSNIFFFPGRILAAGKQHEIVFTVASQRIPHSNCSVVSQFELLYGQVRELFVVRGSEIIYAGTFKALNMGHLAPEGFILTVSPLLKSLDKLVESAYPAKAPVNYPRHSEVEQMIRSGELGLEVMALQCVGFDEELYRKLSLHYHQQRILDFERKRKAEDMLPDAKRVKTTSNLVKTGRRGNGNDAAQVESRRKKLK</sequence>
<name>A0ABR1IZ08_9AGAR</name>
<accession>A0ABR1IZ08</accession>
<feature type="domain" description="DUF6697" evidence="2">
    <location>
        <begin position="361"/>
        <end position="394"/>
    </location>
</feature>